<keyword evidence="2" id="KW-1185">Reference proteome</keyword>
<dbReference type="AlphaFoldDB" id="A0A0V0U1P8"/>
<evidence type="ECO:0000313" key="2">
    <source>
        <dbReference type="Proteomes" id="UP000055048"/>
    </source>
</evidence>
<evidence type="ECO:0000313" key="1">
    <source>
        <dbReference type="EMBL" id="KRX45153.1"/>
    </source>
</evidence>
<protein>
    <submittedName>
        <fullName evidence="1">Uncharacterized protein</fullName>
    </submittedName>
</protein>
<name>A0A0V0U1P8_9BILA</name>
<proteinExistence type="predicted"/>
<accession>A0A0V0U1P8</accession>
<reference evidence="1 2" key="1">
    <citation type="submission" date="2015-01" db="EMBL/GenBank/DDBJ databases">
        <title>Evolution of Trichinella species and genotypes.</title>
        <authorList>
            <person name="Korhonen P.K."/>
            <person name="Edoardo P."/>
            <person name="Giuseppe L.R."/>
            <person name="Gasser R.B."/>
        </authorList>
    </citation>
    <scope>NUCLEOTIDE SEQUENCE [LARGE SCALE GENOMIC DNA]</scope>
    <source>
        <strain evidence="1">ISS417</strain>
    </source>
</reference>
<dbReference type="Proteomes" id="UP000055048">
    <property type="component" value="Unassembled WGS sequence"/>
</dbReference>
<organism evidence="1 2">
    <name type="scientific">Trichinella murrelli</name>
    <dbReference type="NCBI Taxonomy" id="144512"/>
    <lineage>
        <taxon>Eukaryota</taxon>
        <taxon>Metazoa</taxon>
        <taxon>Ecdysozoa</taxon>
        <taxon>Nematoda</taxon>
        <taxon>Enoplea</taxon>
        <taxon>Dorylaimia</taxon>
        <taxon>Trichinellida</taxon>
        <taxon>Trichinellidae</taxon>
        <taxon>Trichinella</taxon>
    </lineage>
</organism>
<dbReference type="EMBL" id="JYDJ01000081">
    <property type="protein sequence ID" value="KRX45153.1"/>
    <property type="molecule type" value="Genomic_DNA"/>
</dbReference>
<dbReference type="STRING" id="144512.A0A0V0U1P8"/>
<sequence length="100" mass="11497">MSASAEELTNYVNCNLSFGCIKRLRVRNFMCHKDIDLALGERISFVELKIKIFVVSHNIRYSCLALFQSKIVRSQLFQNYCGLNVDFHVKAIQLLVVVVL</sequence>
<comment type="caution">
    <text evidence="1">The sequence shown here is derived from an EMBL/GenBank/DDBJ whole genome shotgun (WGS) entry which is preliminary data.</text>
</comment>
<gene>
    <name evidence="1" type="ORF">T05_9234</name>
</gene>